<dbReference type="PANTHER" id="PTHR44169">
    <property type="entry name" value="NADPH-DEPENDENT 1-ACYLDIHYDROXYACETONE PHOSPHATE REDUCTASE"/>
    <property type="match status" value="1"/>
</dbReference>
<dbReference type="InterPro" id="IPR036291">
    <property type="entry name" value="NAD(P)-bd_dom_sf"/>
</dbReference>
<evidence type="ECO:0000313" key="5">
    <source>
        <dbReference type="Proteomes" id="UP000298061"/>
    </source>
</evidence>
<dbReference type="Pfam" id="PF00106">
    <property type="entry name" value="adh_short"/>
    <property type="match status" value="1"/>
</dbReference>
<reference evidence="4 5" key="1">
    <citation type="submission" date="2019-02" db="EMBL/GenBank/DDBJ databases">
        <title>Genome sequencing of the rare red list fungi Hericium alpestre (H. flagellum).</title>
        <authorList>
            <person name="Buettner E."/>
            <person name="Kellner H."/>
        </authorList>
    </citation>
    <scope>NUCLEOTIDE SEQUENCE [LARGE SCALE GENOMIC DNA]</scope>
    <source>
        <strain evidence="4 5">DSM 108284</strain>
    </source>
</reference>
<dbReference type="STRING" id="135208.A0A4Z0A613"/>
<dbReference type="EMBL" id="SFCI01000249">
    <property type="protein sequence ID" value="TFY81108.1"/>
    <property type="molecule type" value="Genomic_DNA"/>
</dbReference>
<dbReference type="Proteomes" id="UP000298061">
    <property type="component" value="Unassembled WGS sequence"/>
</dbReference>
<dbReference type="GO" id="GO:0006654">
    <property type="term" value="P:phosphatidic acid biosynthetic process"/>
    <property type="evidence" value="ECO:0007669"/>
    <property type="project" value="TreeGrafter"/>
</dbReference>
<gene>
    <name evidence="4" type="ORF">EWM64_g2905</name>
</gene>
<organism evidence="4 5">
    <name type="scientific">Hericium alpestre</name>
    <dbReference type="NCBI Taxonomy" id="135208"/>
    <lineage>
        <taxon>Eukaryota</taxon>
        <taxon>Fungi</taxon>
        <taxon>Dikarya</taxon>
        <taxon>Basidiomycota</taxon>
        <taxon>Agaricomycotina</taxon>
        <taxon>Agaricomycetes</taxon>
        <taxon>Russulales</taxon>
        <taxon>Hericiaceae</taxon>
        <taxon>Hericium</taxon>
    </lineage>
</organism>
<dbReference type="OrthoDB" id="2102561at2759"/>
<dbReference type="GO" id="GO:0005811">
    <property type="term" value="C:lipid droplet"/>
    <property type="evidence" value="ECO:0007669"/>
    <property type="project" value="TreeGrafter"/>
</dbReference>
<dbReference type="InterPro" id="IPR002347">
    <property type="entry name" value="SDR_fam"/>
</dbReference>
<comment type="similarity">
    <text evidence="1 3">Belongs to the short-chain dehydrogenases/reductases (SDR) family.</text>
</comment>
<evidence type="ECO:0000256" key="2">
    <source>
        <dbReference type="ARBA" id="ARBA00023002"/>
    </source>
</evidence>
<dbReference type="PRINTS" id="PR00080">
    <property type="entry name" value="SDRFAMILY"/>
</dbReference>
<keyword evidence="5" id="KW-1185">Reference proteome</keyword>
<sequence>MSSSKSVLITGCSIGGIGHALAIEFASKGYRVFATVPDISTVRDLAGTAGLEVLVLDVTNVNVIRQTRDRVAEMTGGKLDFLVNNAGSAYTVPTTDLDIDDVKRLFDVNLFSVMAMVKEFVHLLIASGDGRIVNLGSISSLVPTPFGAVFNASKAALAAYGETLRLELAPFNIKVITIISGAVKNKVTQTRRELPPDSLFLPIADAYERRLSASQGAYLVSPMFDY</sequence>
<dbReference type="GO" id="GO:0019433">
    <property type="term" value="P:triglyceride catabolic process"/>
    <property type="evidence" value="ECO:0007669"/>
    <property type="project" value="TreeGrafter"/>
</dbReference>
<dbReference type="Gene3D" id="3.40.50.720">
    <property type="entry name" value="NAD(P)-binding Rossmann-like Domain"/>
    <property type="match status" value="1"/>
</dbReference>
<evidence type="ECO:0000256" key="1">
    <source>
        <dbReference type="ARBA" id="ARBA00006484"/>
    </source>
</evidence>
<comment type="caution">
    <text evidence="4">The sequence shown here is derived from an EMBL/GenBank/DDBJ whole genome shotgun (WGS) entry which is preliminary data.</text>
</comment>
<protein>
    <submittedName>
        <fullName evidence="4">Uncharacterized protein</fullName>
    </submittedName>
</protein>
<evidence type="ECO:0000256" key="3">
    <source>
        <dbReference type="RuleBase" id="RU000363"/>
    </source>
</evidence>
<dbReference type="GO" id="GO:0005783">
    <property type="term" value="C:endoplasmic reticulum"/>
    <property type="evidence" value="ECO:0007669"/>
    <property type="project" value="TreeGrafter"/>
</dbReference>
<proteinExistence type="inferred from homology"/>
<evidence type="ECO:0000313" key="4">
    <source>
        <dbReference type="EMBL" id="TFY81108.1"/>
    </source>
</evidence>
<dbReference type="PANTHER" id="PTHR44169:SF6">
    <property type="entry name" value="NADPH-DEPENDENT 1-ACYLDIHYDROXYACETONE PHOSPHATE REDUCTASE"/>
    <property type="match status" value="1"/>
</dbReference>
<dbReference type="PRINTS" id="PR00081">
    <property type="entry name" value="GDHRDH"/>
</dbReference>
<dbReference type="AlphaFoldDB" id="A0A4Z0A613"/>
<dbReference type="GO" id="GO:0004806">
    <property type="term" value="F:triacylglycerol lipase activity"/>
    <property type="evidence" value="ECO:0007669"/>
    <property type="project" value="TreeGrafter"/>
</dbReference>
<keyword evidence="2" id="KW-0560">Oxidoreductase</keyword>
<dbReference type="GO" id="GO:0000140">
    <property type="term" value="F:acylglycerone-phosphate reductase (NADP+) activity"/>
    <property type="evidence" value="ECO:0007669"/>
    <property type="project" value="TreeGrafter"/>
</dbReference>
<dbReference type="SUPFAM" id="SSF51735">
    <property type="entry name" value="NAD(P)-binding Rossmann-fold domains"/>
    <property type="match status" value="1"/>
</dbReference>
<name>A0A4Z0A613_9AGAM</name>
<accession>A0A4Z0A613</accession>